<sequence length="306" mass="33628">MVPLNHPAEDAAAAAAVIANSGVRQTHPRQQLGVELRRLRDLAGISGRELAKRVGISQSTLSRIEAGQVVPPLPQVLDWAEAVGAEPDCRRSLRTLTEAAHSPEVSDWAAALADRTHLQDDVRAFEEDAQTVRNFQPSLVPGLLQTADYARRVFANFDPPYAPDALAAALAARLERQRVLYDPTKRFEFLITEAALRFRPGPHRVLLAQLDRIISIETLDTVTIGVIPQDIEASTTIPHGFVIYENADHAVASAEPIAGSLVTRGPELVDAHRRHWVALTRMAVFDSDAREFLAELRAEIHHVAMN</sequence>
<reference evidence="2 3" key="1">
    <citation type="submission" date="2018-06" db="EMBL/GenBank/DDBJ databases">
        <authorList>
            <consortium name="Pathogen Informatics"/>
            <person name="Doyle S."/>
        </authorList>
    </citation>
    <scope>NUCLEOTIDE SEQUENCE [LARGE SCALE GENOMIC DNA]</scope>
    <source>
        <strain evidence="2 3">NCTC1934</strain>
    </source>
</reference>
<dbReference type="InterPro" id="IPR043917">
    <property type="entry name" value="DUF5753"/>
</dbReference>
<evidence type="ECO:0000313" key="3">
    <source>
        <dbReference type="Proteomes" id="UP000255467"/>
    </source>
</evidence>
<dbReference type="InterPro" id="IPR001387">
    <property type="entry name" value="Cro/C1-type_HTH"/>
</dbReference>
<dbReference type="Gene3D" id="1.10.260.40">
    <property type="entry name" value="lambda repressor-like DNA-binding domains"/>
    <property type="match status" value="1"/>
</dbReference>
<dbReference type="STRING" id="1406858.GCA_000710895_04338"/>
<dbReference type="RefSeq" id="WP_081592594.1">
    <property type="nucleotide sequence ID" value="NZ_UGRY01000002.1"/>
</dbReference>
<proteinExistence type="predicted"/>
<dbReference type="InterPro" id="IPR010982">
    <property type="entry name" value="Lambda_DNA-bd_dom_sf"/>
</dbReference>
<keyword evidence="3" id="KW-1185">Reference proteome</keyword>
<feature type="domain" description="HTH cro/C1-type" evidence="1">
    <location>
        <begin position="36"/>
        <end position="73"/>
    </location>
</feature>
<dbReference type="GO" id="GO:0003677">
    <property type="term" value="F:DNA binding"/>
    <property type="evidence" value="ECO:0007669"/>
    <property type="project" value="InterPro"/>
</dbReference>
<protein>
    <submittedName>
        <fullName evidence="2">Transcriptional regulator, y4mF family</fullName>
    </submittedName>
</protein>
<dbReference type="Proteomes" id="UP000255467">
    <property type="component" value="Unassembled WGS sequence"/>
</dbReference>
<evidence type="ECO:0000259" key="1">
    <source>
        <dbReference type="PROSITE" id="PS50943"/>
    </source>
</evidence>
<organism evidence="2 3">
    <name type="scientific">Nocardia otitidiscaviarum</name>
    <dbReference type="NCBI Taxonomy" id="1823"/>
    <lineage>
        <taxon>Bacteria</taxon>
        <taxon>Bacillati</taxon>
        <taxon>Actinomycetota</taxon>
        <taxon>Actinomycetes</taxon>
        <taxon>Mycobacteriales</taxon>
        <taxon>Nocardiaceae</taxon>
        <taxon>Nocardia</taxon>
    </lineage>
</organism>
<dbReference type="AlphaFoldDB" id="A0A378YSA7"/>
<dbReference type="OrthoDB" id="4534176at2"/>
<dbReference type="SUPFAM" id="SSF47413">
    <property type="entry name" value="lambda repressor-like DNA-binding domains"/>
    <property type="match status" value="1"/>
</dbReference>
<gene>
    <name evidence="2" type="ORF">NCTC1934_03919</name>
</gene>
<dbReference type="Pfam" id="PF13560">
    <property type="entry name" value="HTH_31"/>
    <property type="match status" value="1"/>
</dbReference>
<dbReference type="PROSITE" id="PS50943">
    <property type="entry name" value="HTH_CROC1"/>
    <property type="match status" value="1"/>
</dbReference>
<dbReference type="SMART" id="SM00530">
    <property type="entry name" value="HTH_XRE"/>
    <property type="match status" value="1"/>
</dbReference>
<dbReference type="EMBL" id="UGRY01000002">
    <property type="protein sequence ID" value="SUA79698.1"/>
    <property type="molecule type" value="Genomic_DNA"/>
</dbReference>
<name>A0A378YSA7_9NOCA</name>
<accession>A0A378YSA7</accession>
<evidence type="ECO:0000313" key="2">
    <source>
        <dbReference type="EMBL" id="SUA79698.1"/>
    </source>
</evidence>
<dbReference type="Pfam" id="PF19054">
    <property type="entry name" value="DUF5753"/>
    <property type="match status" value="1"/>
</dbReference>
<dbReference type="CDD" id="cd00093">
    <property type="entry name" value="HTH_XRE"/>
    <property type="match status" value="1"/>
</dbReference>